<dbReference type="EMBL" id="OU892277">
    <property type="protein sequence ID" value="CAG9760135.1"/>
    <property type="molecule type" value="Genomic_DNA"/>
</dbReference>
<evidence type="ECO:0000313" key="2">
    <source>
        <dbReference type="Proteomes" id="UP001152799"/>
    </source>
</evidence>
<name>A0A9N9MH17_9CUCU</name>
<protein>
    <submittedName>
        <fullName evidence="1">Uncharacterized protein</fullName>
    </submittedName>
</protein>
<gene>
    <name evidence="1" type="ORF">CEUTPL_LOCUS871</name>
</gene>
<sequence>MAVNTDVTQFTNELNKLTKDKLIFIIIHQKIPDGSVVSEDLWEYVESHLNTDEKNFFDSDDHIKCDKVTCINSSADLRIAKVEIAAAKMLVEEERLVENLNYIIKLLKLSPQSEVTKHCKQTEPKQLPSTSNAVLDTASGGYAPVGPRAAVPRPHPVRKFGETTMMVPQPAALGSTHSTRETCTKRDYNVMRADKANCSSASALIKPNATANVNFSQLSLTLWDRNFLRLVHRFK</sequence>
<evidence type="ECO:0000313" key="1">
    <source>
        <dbReference type="EMBL" id="CAG9760135.1"/>
    </source>
</evidence>
<dbReference type="Proteomes" id="UP001152799">
    <property type="component" value="Chromosome 1"/>
</dbReference>
<keyword evidence="2" id="KW-1185">Reference proteome</keyword>
<proteinExistence type="predicted"/>
<reference evidence="1" key="1">
    <citation type="submission" date="2022-01" db="EMBL/GenBank/DDBJ databases">
        <authorList>
            <person name="King R."/>
        </authorList>
    </citation>
    <scope>NUCLEOTIDE SEQUENCE</scope>
</reference>
<dbReference type="AlphaFoldDB" id="A0A9N9MH17"/>
<organism evidence="1 2">
    <name type="scientific">Ceutorhynchus assimilis</name>
    <name type="common">cabbage seed weevil</name>
    <dbReference type="NCBI Taxonomy" id="467358"/>
    <lineage>
        <taxon>Eukaryota</taxon>
        <taxon>Metazoa</taxon>
        <taxon>Ecdysozoa</taxon>
        <taxon>Arthropoda</taxon>
        <taxon>Hexapoda</taxon>
        <taxon>Insecta</taxon>
        <taxon>Pterygota</taxon>
        <taxon>Neoptera</taxon>
        <taxon>Endopterygota</taxon>
        <taxon>Coleoptera</taxon>
        <taxon>Polyphaga</taxon>
        <taxon>Cucujiformia</taxon>
        <taxon>Curculionidae</taxon>
        <taxon>Ceutorhynchinae</taxon>
        <taxon>Ceutorhynchus</taxon>
    </lineage>
</organism>
<accession>A0A9N9MH17</accession>